<reference evidence="2 3" key="1">
    <citation type="journal article" date="2019" name="Commun. Biol.">
        <title>The bagworm genome reveals a unique fibroin gene that provides high tensile strength.</title>
        <authorList>
            <person name="Kono N."/>
            <person name="Nakamura H."/>
            <person name="Ohtoshi R."/>
            <person name="Tomita M."/>
            <person name="Numata K."/>
            <person name="Arakawa K."/>
        </authorList>
    </citation>
    <scope>NUCLEOTIDE SEQUENCE [LARGE SCALE GENOMIC DNA]</scope>
</reference>
<comment type="caution">
    <text evidence="2">The sequence shown here is derived from an EMBL/GenBank/DDBJ whole genome shotgun (WGS) entry which is preliminary data.</text>
</comment>
<protein>
    <submittedName>
        <fullName evidence="2">Uncharacterized protein</fullName>
    </submittedName>
</protein>
<proteinExistence type="predicted"/>
<dbReference type="Proteomes" id="UP000299102">
    <property type="component" value="Unassembled WGS sequence"/>
</dbReference>
<accession>A0A4C1YEF9</accession>
<feature type="non-terminal residue" evidence="2">
    <location>
        <position position="69"/>
    </location>
</feature>
<gene>
    <name evidence="2" type="ORF">EVAR_103175_1</name>
</gene>
<sequence>MNDRSTYGRPVKVEEKPKHAGSLRGPYVIISESRGKHKKEYTTTMTFLFQNGCDSNMERRRAARAHPPA</sequence>
<dbReference type="EMBL" id="BGZK01001184">
    <property type="protein sequence ID" value="GBP73713.1"/>
    <property type="molecule type" value="Genomic_DNA"/>
</dbReference>
<feature type="region of interest" description="Disordered" evidence="1">
    <location>
        <begin position="1"/>
        <end position="26"/>
    </location>
</feature>
<evidence type="ECO:0000313" key="2">
    <source>
        <dbReference type="EMBL" id="GBP73713.1"/>
    </source>
</evidence>
<keyword evidence="3" id="KW-1185">Reference proteome</keyword>
<name>A0A4C1YEF9_EUMVA</name>
<dbReference type="AlphaFoldDB" id="A0A4C1YEF9"/>
<organism evidence="2 3">
    <name type="scientific">Eumeta variegata</name>
    <name type="common">Bagworm moth</name>
    <name type="synonym">Eumeta japonica</name>
    <dbReference type="NCBI Taxonomy" id="151549"/>
    <lineage>
        <taxon>Eukaryota</taxon>
        <taxon>Metazoa</taxon>
        <taxon>Ecdysozoa</taxon>
        <taxon>Arthropoda</taxon>
        <taxon>Hexapoda</taxon>
        <taxon>Insecta</taxon>
        <taxon>Pterygota</taxon>
        <taxon>Neoptera</taxon>
        <taxon>Endopterygota</taxon>
        <taxon>Lepidoptera</taxon>
        <taxon>Glossata</taxon>
        <taxon>Ditrysia</taxon>
        <taxon>Tineoidea</taxon>
        <taxon>Psychidae</taxon>
        <taxon>Oiketicinae</taxon>
        <taxon>Eumeta</taxon>
    </lineage>
</organism>
<evidence type="ECO:0000313" key="3">
    <source>
        <dbReference type="Proteomes" id="UP000299102"/>
    </source>
</evidence>
<evidence type="ECO:0000256" key="1">
    <source>
        <dbReference type="SAM" id="MobiDB-lite"/>
    </source>
</evidence>